<gene>
    <name evidence="2" type="ORF">ABUW04_09120</name>
</gene>
<evidence type="ECO:0000313" key="2">
    <source>
        <dbReference type="EMBL" id="MFC1438414.1"/>
    </source>
</evidence>
<keyword evidence="3" id="KW-1185">Reference proteome</keyword>
<dbReference type="InterPro" id="IPR016181">
    <property type="entry name" value="Acyl_CoA_acyltransferase"/>
</dbReference>
<sequence>MSTTLTAGRIRPARAADAYTLYLLSTPFMRSGELRHRPPGLYTATAHEFLVAEDDRNTPQGCLALRHYPAAARGRATGQAGGAGGAGGADEAGVNGRPAGVLHNFCVLRRAQGAGLGSLLLARALARAEADRLPAVYTATTGHARVFLRAGFQEVPASAAPPLWASALDPDRHSRILTLPLAG</sequence>
<accession>A0ABV6XJI9</accession>
<keyword evidence="2" id="KW-0012">Acyltransferase</keyword>
<evidence type="ECO:0000313" key="3">
    <source>
        <dbReference type="Proteomes" id="UP001592581"/>
    </source>
</evidence>
<dbReference type="GO" id="GO:0016746">
    <property type="term" value="F:acyltransferase activity"/>
    <property type="evidence" value="ECO:0007669"/>
    <property type="project" value="UniProtKB-KW"/>
</dbReference>
<dbReference type="EC" id="2.3.1.-" evidence="2"/>
<dbReference type="RefSeq" id="WP_380563933.1">
    <property type="nucleotide sequence ID" value="NZ_JBEUKS010000003.1"/>
</dbReference>
<organism evidence="2 3">
    <name type="scientific">Streptacidiphilus jeojiensis</name>
    <dbReference type="NCBI Taxonomy" id="3229225"/>
    <lineage>
        <taxon>Bacteria</taxon>
        <taxon>Bacillati</taxon>
        <taxon>Actinomycetota</taxon>
        <taxon>Actinomycetes</taxon>
        <taxon>Kitasatosporales</taxon>
        <taxon>Streptomycetaceae</taxon>
        <taxon>Streptacidiphilus</taxon>
    </lineage>
</organism>
<dbReference type="EMBL" id="JBEUKS010000003">
    <property type="protein sequence ID" value="MFC1438414.1"/>
    <property type="molecule type" value="Genomic_DNA"/>
</dbReference>
<dbReference type="SUPFAM" id="SSF55729">
    <property type="entry name" value="Acyl-CoA N-acyltransferases (Nat)"/>
    <property type="match status" value="1"/>
</dbReference>
<dbReference type="PROSITE" id="PS51186">
    <property type="entry name" value="GNAT"/>
    <property type="match status" value="1"/>
</dbReference>
<keyword evidence="2" id="KW-0808">Transferase</keyword>
<evidence type="ECO:0000259" key="1">
    <source>
        <dbReference type="PROSITE" id="PS51186"/>
    </source>
</evidence>
<dbReference type="Proteomes" id="UP001592581">
    <property type="component" value="Unassembled WGS sequence"/>
</dbReference>
<proteinExistence type="predicted"/>
<protein>
    <submittedName>
        <fullName evidence="2">GNAT family N-acetyltransferase</fullName>
        <ecNumber evidence="2">2.3.1.-</ecNumber>
    </submittedName>
</protein>
<name>A0ABV6XJI9_9ACTN</name>
<comment type="caution">
    <text evidence="2">The sequence shown here is derived from an EMBL/GenBank/DDBJ whole genome shotgun (WGS) entry which is preliminary data.</text>
</comment>
<dbReference type="Gene3D" id="3.40.630.30">
    <property type="match status" value="1"/>
</dbReference>
<reference evidence="2 3" key="1">
    <citation type="submission" date="2024-06" db="EMBL/GenBank/DDBJ databases">
        <authorList>
            <person name="Lee S.D."/>
        </authorList>
    </citation>
    <scope>NUCLEOTIDE SEQUENCE [LARGE SCALE GENOMIC DNA]</scope>
    <source>
        <strain evidence="2 3">N1-10</strain>
    </source>
</reference>
<dbReference type="InterPro" id="IPR000182">
    <property type="entry name" value="GNAT_dom"/>
</dbReference>
<dbReference type="Pfam" id="PF00583">
    <property type="entry name" value="Acetyltransf_1"/>
    <property type="match status" value="1"/>
</dbReference>
<feature type="domain" description="N-acetyltransferase" evidence="1">
    <location>
        <begin position="8"/>
        <end position="182"/>
    </location>
</feature>